<gene>
    <name evidence="2" type="ORF">Pfra01_001635900</name>
</gene>
<feature type="region of interest" description="Disordered" evidence="1">
    <location>
        <begin position="76"/>
        <end position="104"/>
    </location>
</feature>
<reference evidence="2" key="1">
    <citation type="submission" date="2023-04" db="EMBL/GenBank/DDBJ databases">
        <title>Phytophthora fragariaefolia NBRC 109709.</title>
        <authorList>
            <person name="Ichikawa N."/>
            <person name="Sato H."/>
            <person name="Tonouchi N."/>
        </authorList>
    </citation>
    <scope>NUCLEOTIDE SEQUENCE</scope>
    <source>
        <strain evidence="2">NBRC 109709</strain>
    </source>
</reference>
<accession>A0A9W6XRZ1</accession>
<sequence>MQATPTPTQFEPRVSLVQRQPVETAAVNAATAVVDGRDELGASADDGLPTAEVIVDGKRQQVKLENGARYSVAGTDRMSRGKRVRTAGGGMAGDLGRHRNAVGK</sequence>
<name>A0A9W6XRZ1_9STRA</name>
<protein>
    <submittedName>
        <fullName evidence="2">Unnamed protein product</fullName>
    </submittedName>
</protein>
<proteinExistence type="predicted"/>
<dbReference type="Proteomes" id="UP001165121">
    <property type="component" value="Unassembled WGS sequence"/>
</dbReference>
<evidence type="ECO:0000256" key="1">
    <source>
        <dbReference type="SAM" id="MobiDB-lite"/>
    </source>
</evidence>
<dbReference type="OrthoDB" id="10564141at2759"/>
<keyword evidence="3" id="KW-1185">Reference proteome</keyword>
<comment type="caution">
    <text evidence="2">The sequence shown here is derived from an EMBL/GenBank/DDBJ whole genome shotgun (WGS) entry which is preliminary data.</text>
</comment>
<dbReference type="EMBL" id="BSXT01001832">
    <property type="protein sequence ID" value="GMF45544.1"/>
    <property type="molecule type" value="Genomic_DNA"/>
</dbReference>
<dbReference type="AlphaFoldDB" id="A0A9W6XRZ1"/>
<evidence type="ECO:0000313" key="3">
    <source>
        <dbReference type="Proteomes" id="UP001165121"/>
    </source>
</evidence>
<organism evidence="2 3">
    <name type="scientific">Phytophthora fragariaefolia</name>
    <dbReference type="NCBI Taxonomy" id="1490495"/>
    <lineage>
        <taxon>Eukaryota</taxon>
        <taxon>Sar</taxon>
        <taxon>Stramenopiles</taxon>
        <taxon>Oomycota</taxon>
        <taxon>Peronosporomycetes</taxon>
        <taxon>Peronosporales</taxon>
        <taxon>Peronosporaceae</taxon>
        <taxon>Phytophthora</taxon>
    </lineage>
</organism>
<evidence type="ECO:0000313" key="2">
    <source>
        <dbReference type="EMBL" id="GMF45544.1"/>
    </source>
</evidence>